<sequence length="309" mass="35142">METKLKSSPRDVLMHLFTIILLYIGTGSFLALLFQYINTKFPDPLNIGSNPGPTSLAISILIVVYPVFLWASSFIKKDIKTNPHKAELKTRKWLLYFTLFAAAGFIIGDLVTLIYNFLNGEVTVRFILKVLAILVVAAAIFWYYLSELRSHGKESAKFNKSYAWITTIVVVLTITSGFFITGSPFTQRTSRLDEQKIYDLQSIQGQVLNYWIRKNELPASLSELENPLEGYYIPKDTQTGEAYKYSKINNLTFEICATFNRSSDNNATNVYYPGSIFKNENWAHGAGENCFKRTIDPSLYENNAPNIKR</sequence>
<dbReference type="Pfam" id="PF18920">
    <property type="entry name" value="DUF5671"/>
    <property type="match status" value="1"/>
</dbReference>
<gene>
    <name evidence="3" type="ORF">COU07_02980</name>
</gene>
<accession>A0A2H0URJ5</accession>
<keyword evidence="1" id="KW-0812">Transmembrane</keyword>
<dbReference type="InterPro" id="IPR043728">
    <property type="entry name" value="DUF5671"/>
</dbReference>
<reference evidence="4" key="1">
    <citation type="submission" date="2017-09" db="EMBL/GenBank/DDBJ databases">
        <title>Depth-based differentiation of microbial function through sediment-hosted aquifers and enrichment of novel symbionts in the deep terrestrial subsurface.</title>
        <authorList>
            <person name="Probst A.J."/>
            <person name="Ladd B."/>
            <person name="Jarett J.K."/>
            <person name="Geller-Mcgrath D.E."/>
            <person name="Sieber C.M.K."/>
            <person name="Emerson J.B."/>
            <person name="Anantharaman K."/>
            <person name="Thomas B.C."/>
            <person name="Malmstrom R."/>
            <person name="Stieglmeier M."/>
            <person name="Klingl A."/>
            <person name="Woyke T."/>
            <person name="Ryan C.M."/>
            <person name="Banfield J.F."/>
        </authorList>
    </citation>
    <scope>NUCLEOTIDE SEQUENCE [LARGE SCALE GENOMIC DNA]</scope>
</reference>
<dbReference type="Proteomes" id="UP000231157">
    <property type="component" value="Unassembled WGS sequence"/>
</dbReference>
<evidence type="ECO:0000256" key="1">
    <source>
        <dbReference type="SAM" id="Phobius"/>
    </source>
</evidence>
<keyword evidence="1" id="KW-0472">Membrane</keyword>
<evidence type="ECO:0000259" key="2">
    <source>
        <dbReference type="Pfam" id="PF18920"/>
    </source>
</evidence>
<organism evidence="3 4">
    <name type="scientific">Candidatus Harrisonbacteria bacterium CG10_big_fil_rev_8_21_14_0_10_40_38</name>
    <dbReference type="NCBI Taxonomy" id="1974583"/>
    <lineage>
        <taxon>Bacteria</taxon>
        <taxon>Candidatus Harrisoniibacteriota</taxon>
    </lineage>
</organism>
<evidence type="ECO:0000313" key="3">
    <source>
        <dbReference type="EMBL" id="PIR89030.1"/>
    </source>
</evidence>
<protein>
    <recommendedName>
        <fullName evidence="2">DUF5671 domain-containing protein</fullName>
    </recommendedName>
</protein>
<keyword evidence="1" id="KW-1133">Transmembrane helix</keyword>
<dbReference type="EMBL" id="PFAZ01000008">
    <property type="protein sequence ID" value="PIR89030.1"/>
    <property type="molecule type" value="Genomic_DNA"/>
</dbReference>
<feature type="domain" description="DUF5671" evidence="2">
    <location>
        <begin position="14"/>
        <end position="144"/>
    </location>
</feature>
<proteinExistence type="predicted"/>
<feature type="transmembrane region" description="Helical" evidence="1">
    <location>
        <begin position="12"/>
        <end position="34"/>
    </location>
</feature>
<evidence type="ECO:0000313" key="4">
    <source>
        <dbReference type="Proteomes" id="UP000231157"/>
    </source>
</evidence>
<comment type="caution">
    <text evidence="3">The sequence shown here is derived from an EMBL/GenBank/DDBJ whole genome shotgun (WGS) entry which is preliminary data.</text>
</comment>
<name>A0A2H0URJ5_9BACT</name>
<feature type="transmembrane region" description="Helical" evidence="1">
    <location>
        <begin position="161"/>
        <end position="180"/>
    </location>
</feature>
<feature type="transmembrane region" description="Helical" evidence="1">
    <location>
        <begin position="124"/>
        <end position="145"/>
    </location>
</feature>
<dbReference type="AlphaFoldDB" id="A0A2H0URJ5"/>
<feature type="transmembrane region" description="Helical" evidence="1">
    <location>
        <begin position="93"/>
        <end position="118"/>
    </location>
</feature>
<feature type="transmembrane region" description="Helical" evidence="1">
    <location>
        <begin position="54"/>
        <end position="72"/>
    </location>
</feature>